<dbReference type="InterPro" id="IPR048279">
    <property type="entry name" value="MdtK-like"/>
</dbReference>
<feature type="transmembrane region" description="Helical" evidence="10">
    <location>
        <begin position="53"/>
        <end position="76"/>
    </location>
</feature>
<evidence type="ECO:0000256" key="3">
    <source>
        <dbReference type="ARBA" id="ARBA00022449"/>
    </source>
</evidence>
<keyword evidence="3" id="KW-0050">Antiport</keyword>
<keyword evidence="7" id="KW-0406">Ion transport</keyword>
<comment type="caution">
    <text evidence="11">The sequence shown here is derived from an EMBL/GenBank/DDBJ whole genome shotgun (WGS) entry which is preliminary data.</text>
</comment>
<evidence type="ECO:0000256" key="7">
    <source>
        <dbReference type="ARBA" id="ARBA00023065"/>
    </source>
</evidence>
<evidence type="ECO:0000313" key="11">
    <source>
        <dbReference type="EMBL" id="MBU3850405.1"/>
    </source>
</evidence>
<keyword evidence="2" id="KW-0813">Transport</keyword>
<feature type="transmembrane region" description="Helical" evidence="10">
    <location>
        <begin position="88"/>
        <end position="110"/>
    </location>
</feature>
<feature type="transmembrane region" description="Helical" evidence="10">
    <location>
        <begin position="386"/>
        <end position="410"/>
    </location>
</feature>
<dbReference type="InterPro" id="IPR050222">
    <property type="entry name" value="MATE_MdtK"/>
</dbReference>
<evidence type="ECO:0000256" key="8">
    <source>
        <dbReference type="ARBA" id="ARBA00023136"/>
    </source>
</evidence>
<evidence type="ECO:0000256" key="4">
    <source>
        <dbReference type="ARBA" id="ARBA00022475"/>
    </source>
</evidence>
<dbReference type="GO" id="GO:0015297">
    <property type="term" value="F:antiporter activity"/>
    <property type="evidence" value="ECO:0007669"/>
    <property type="project" value="UniProtKB-KW"/>
</dbReference>
<feature type="transmembrane region" description="Helical" evidence="10">
    <location>
        <begin position="352"/>
        <end position="374"/>
    </location>
</feature>
<dbReference type="EMBL" id="JAHLFV010000178">
    <property type="protein sequence ID" value="MBU3850405.1"/>
    <property type="molecule type" value="Genomic_DNA"/>
</dbReference>
<comment type="subcellular location">
    <subcellularLocation>
        <location evidence="1">Cell membrane</location>
        <topology evidence="1">Multi-pass membrane protein</topology>
    </subcellularLocation>
</comment>
<protein>
    <recommendedName>
        <fullName evidence="9">Multidrug-efflux transporter</fullName>
    </recommendedName>
</protein>
<dbReference type="GO" id="GO:0042910">
    <property type="term" value="F:xenobiotic transmembrane transporter activity"/>
    <property type="evidence" value="ECO:0007669"/>
    <property type="project" value="InterPro"/>
</dbReference>
<gene>
    <name evidence="11" type="ORF">IAA16_07560</name>
</gene>
<keyword evidence="6 10" id="KW-1133">Transmembrane helix</keyword>
<evidence type="ECO:0000313" key="12">
    <source>
        <dbReference type="Proteomes" id="UP000823914"/>
    </source>
</evidence>
<dbReference type="PANTHER" id="PTHR43298">
    <property type="entry name" value="MULTIDRUG RESISTANCE PROTEIN NORM-RELATED"/>
    <property type="match status" value="1"/>
</dbReference>
<dbReference type="PANTHER" id="PTHR43298:SF2">
    <property type="entry name" value="FMN_FAD EXPORTER YEEO-RELATED"/>
    <property type="match status" value="1"/>
</dbReference>
<feature type="transmembrane region" description="Helical" evidence="10">
    <location>
        <begin position="317"/>
        <end position="340"/>
    </location>
</feature>
<reference evidence="11" key="2">
    <citation type="submission" date="2021-04" db="EMBL/GenBank/DDBJ databases">
        <authorList>
            <person name="Gilroy R."/>
        </authorList>
    </citation>
    <scope>NUCLEOTIDE SEQUENCE</scope>
    <source>
        <strain evidence="11">Gambia15-2214</strain>
    </source>
</reference>
<feature type="transmembrane region" description="Helical" evidence="10">
    <location>
        <begin position="161"/>
        <end position="181"/>
    </location>
</feature>
<feature type="transmembrane region" description="Helical" evidence="10">
    <location>
        <begin position="130"/>
        <end position="154"/>
    </location>
</feature>
<reference evidence="11" key="1">
    <citation type="journal article" date="2021" name="PeerJ">
        <title>Extensive microbial diversity within the chicken gut microbiome revealed by metagenomics and culture.</title>
        <authorList>
            <person name="Gilroy R."/>
            <person name="Ravi A."/>
            <person name="Getino M."/>
            <person name="Pursley I."/>
            <person name="Horton D.L."/>
            <person name="Alikhan N.F."/>
            <person name="Baker D."/>
            <person name="Gharbi K."/>
            <person name="Hall N."/>
            <person name="Watson M."/>
            <person name="Adriaenssens E.M."/>
            <person name="Foster-Nyarko E."/>
            <person name="Jarju S."/>
            <person name="Secka A."/>
            <person name="Antonio M."/>
            <person name="Oren A."/>
            <person name="Chaudhuri R.R."/>
            <person name="La Ragione R."/>
            <person name="Hildebrand F."/>
            <person name="Pallen M.J."/>
        </authorList>
    </citation>
    <scope>NUCLEOTIDE SEQUENCE</scope>
    <source>
        <strain evidence="11">Gambia15-2214</strain>
    </source>
</reference>
<dbReference type="PIRSF" id="PIRSF006603">
    <property type="entry name" value="DinF"/>
    <property type="match status" value="1"/>
</dbReference>
<feature type="transmembrane region" description="Helical" evidence="10">
    <location>
        <begin position="274"/>
        <end position="297"/>
    </location>
</feature>
<keyword evidence="8 10" id="KW-0472">Membrane</keyword>
<name>A0A9E2L282_9SPIR</name>
<keyword evidence="4" id="KW-1003">Cell membrane</keyword>
<evidence type="ECO:0000256" key="6">
    <source>
        <dbReference type="ARBA" id="ARBA00022989"/>
    </source>
</evidence>
<dbReference type="AlphaFoldDB" id="A0A9E2L282"/>
<proteinExistence type="predicted"/>
<dbReference type="CDD" id="cd13134">
    <property type="entry name" value="MATE_like_8"/>
    <property type="match status" value="1"/>
</dbReference>
<dbReference type="InterPro" id="IPR002528">
    <property type="entry name" value="MATE_fam"/>
</dbReference>
<dbReference type="GO" id="GO:0005886">
    <property type="term" value="C:plasma membrane"/>
    <property type="evidence" value="ECO:0007669"/>
    <property type="project" value="UniProtKB-SubCell"/>
</dbReference>
<dbReference type="GO" id="GO:0006811">
    <property type="term" value="P:monoatomic ion transport"/>
    <property type="evidence" value="ECO:0007669"/>
    <property type="project" value="UniProtKB-KW"/>
</dbReference>
<sequence>MKKNDSFFKTVCSLAVPVALQSMLQSSFSIVDQIMIGQLGSVSVAAVGLAGRFASIYSVVISAIGAVAGIMIAQYLGQKNTYEVRRSFYTNLILGTVIAALFMFFCILFPEPIMGLYTKDTATREEAGKYLAIVAGTFMPLAGATLLSTLFRCIEKARLPLYATIASALLNTGLNYILIFGKLGFAPMGVQGAAIATLVSQCANLVLMILMFPHKNSVLKKTEQKEIESSSLNWKQYLSILLPILACEVLWSLGENVYAGIYGHMGTKAAAAMTLINPIQGLVIGALCGLSQAAGVIIGKKLGNGDYSDAYKASKKLIFYGAVGSLILSVLVVLTAGFYVQIYRVEEVVKQLTVRILYAYALVAPFKVLNMILGGGIIRSGGRTKYVMFIDIIGTWCFGVPLGFLAAFVLKLSIPYVYFILSLEECVRFAISVGVFRKKKWMQQLEA</sequence>
<evidence type="ECO:0000256" key="1">
    <source>
        <dbReference type="ARBA" id="ARBA00004651"/>
    </source>
</evidence>
<dbReference type="Proteomes" id="UP000823914">
    <property type="component" value="Unassembled WGS sequence"/>
</dbReference>
<organism evidence="11 12">
    <name type="scientific">Candidatus Treponema excrementipullorum</name>
    <dbReference type="NCBI Taxonomy" id="2838768"/>
    <lineage>
        <taxon>Bacteria</taxon>
        <taxon>Pseudomonadati</taxon>
        <taxon>Spirochaetota</taxon>
        <taxon>Spirochaetia</taxon>
        <taxon>Spirochaetales</taxon>
        <taxon>Treponemataceae</taxon>
        <taxon>Treponema</taxon>
    </lineage>
</organism>
<dbReference type="Pfam" id="PF01554">
    <property type="entry name" value="MatE"/>
    <property type="match status" value="2"/>
</dbReference>
<evidence type="ECO:0000256" key="9">
    <source>
        <dbReference type="ARBA" id="ARBA00031636"/>
    </source>
</evidence>
<evidence type="ECO:0000256" key="10">
    <source>
        <dbReference type="SAM" id="Phobius"/>
    </source>
</evidence>
<accession>A0A9E2L282</accession>
<dbReference type="NCBIfam" id="TIGR00797">
    <property type="entry name" value="matE"/>
    <property type="match status" value="1"/>
</dbReference>
<feature type="transmembrane region" description="Helical" evidence="10">
    <location>
        <begin position="193"/>
        <end position="213"/>
    </location>
</feature>
<evidence type="ECO:0000256" key="5">
    <source>
        <dbReference type="ARBA" id="ARBA00022692"/>
    </source>
</evidence>
<keyword evidence="5 10" id="KW-0812">Transmembrane</keyword>
<evidence type="ECO:0000256" key="2">
    <source>
        <dbReference type="ARBA" id="ARBA00022448"/>
    </source>
</evidence>